<accession>A0A9W6ZE34</accession>
<dbReference type="Gene3D" id="3.80.10.10">
    <property type="entry name" value="Ribonuclease Inhibitor"/>
    <property type="match status" value="2"/>
</dbReference>
<dbReference type="EMBL" id="BLQM01000028">
    <property type="protein sequence ID" value="GMH52649.1"/>
    <property type="molecule type" value="Genomic_DNA"/>
</dbReference>
<dbReference type="PANTHER" id="PTHR45661">
    <property type="entry name" value="SURFACE ANTIGEN"/>
    <property type="match status" value="1"/>
</dbReference>
<evidence type="ECO:0000313" key="3">
    <source>
        <dbReference type="Proteomes" id="UP001162640"/>
    </source>
</evidence>
<evidence type="ECO:0000256" key="1">
    <source>
        <dbReference type="SAM" id="MobiDB-lite"/>
    </source>
</evidence>
<dbReference type="Proteomes" id="UP001162640">
    <property type="component" value="Unassembled WGS sequence"/>
</dbReference>
<evidence type="ECO:0000313" key="2">
    <source>
        <dbReference type="EMBL" id="GMH52649.1"/>
    </source>
</evidence>
<feature type="region of interest" description="Disordered" evidence="1">
    <location>
        <begin position="1"/>
        <end position="43"/>
    </location>
</feature>
<dbReference type="Pfam" id="PF13306">
    <property type="entry name" value="LRR_5"/>
    <property type="match status" value="2"/>
</dbReference>
<dbReference type="SUPFAM" id="SSF52058">
    <property type="entry name" value="L domain-like"/>
    <property type="match status" value="1"/>
</dbReference>
<reference evidence="3" key="1">
    <citation type="journal article" date="2023" name="Commun. Biol.">
        <title>Genome analysis of Parmales, the sister group of diatoms, reveals the evolutionary specialization of diatoms from phago-mixotrophs to photoautotrophs.</title>
        <authorList>
            <person name="Ban H."/>
            <person name="Sato S."/>
            <person name="Yoshikawa S."/>
            <person name="Yamada K."/>
            <person name="Nakamura Y."/>
            <person name="Ichinomiya M."/>
            <person name="Sato N."/>
            <person name="Blanc-Mathieu R."/>
            <person name="Endo H."/>
            <person name="Kuwata A."/>
            <person name="Ogata H."/>
        </authorList>
    </citation>
    <scope>NUCLEOTIDE SEQUENCE [LARGE SCALE GENOMIC DNA]</scope>
</reference>
<gene>
    <name evidence="2" type="ORF">TL16_g01277</name>
</gene>
<dbReference type="InterPro" id="IPR032675">
    <property type="entry name" value="LRR_dom_sf"/>
</dbReference>
<sequence length="503" mass="55645">MSQQRVATRSSSRLKVQELGGEKGGEDELSQNQGQGQGPVVTPYAPMTKDDFMAMDDFRRLLNEEESGDYLIYRKAAEAREERNKLVTQVIFLLNITKVGDHACCGAANLVLVEIPEGVERIGAFAFADCTSLTTVSFQETLKSIGEYAFGGFSSLDSVDLLHTNLQELGEGAFEECSELKRMTIPDSLQTLGDRGDTRGEVVFYKCFKLVPSYIHVELYEHNNIASKVAGYIRIQQRFSALEKVTAEHAAENGALNVTIVNQATEIAALKVAALTTEITALEIANAPAPHTNDFISTIDFKRHFVGFVHVEMLLVLREVCKEWNDVVVERVDEIVESGELVVRGREDLQYPTEARKERRQLVTRVIFLLNVTKVGEHAFLFADNLFVVDIPEGVESIGAFAFACCYALTTISFPATSTSIGTGTFDNCHSLENVDLLHTKLQELGDSAFHSCRELKSMTIPDSLQTLGGSVFYGCSKLVPSNIDINCYDKFGVIAYLRSLQK</sequence>
<name>A0A9W6ZE34_9STRA</name>
<proteinExistence type="predicted"/>
<organism evidence="2 3">
    <name type="scientific">Triparma laevis f. inornata</name>
    <dbReference type="NCBI Taxonomy" id="1714386"/>
    <lineage>
        <taxon>Eukaryota</taxon>
        <taxon>Sar</taxon>
        <taxon>Stramenopiles</taxon>
        <taxon>Ochrophyta</taxon>
        <taxon>Bolidophyceae</taxon>
        <taxon>Parmales</taxon>
        <taxon>Triparmaceae</taxon>
        <taxon>Triparma</taxon>
    </lineage>
</organism>
<dbReference type="AlphaFoldDB" id="A0A9W6ZE34"/>
<feature type="compositionally biased region" description="Polar residues" evidence="1">
    <location>
        <begin position="1"/>
        <end position="14"/>
    </location>
</feature>
<protein>
    <submittedName>
        <fullName evidence="2">Uncharacterized protein</fullName>
    </submittedName>
</protein>
<comment type="caution">
    <text evidence="2">The sequence shown here is derived from an EMBL/GenBank/DDBJ whole genome shotgun (WGS) entry which is preliminary data.</text>
</comment>
<dbReference type="PANTHER" id="PTHR45661:SF3">
    <property type="entry name" value="IG-LIKE DOMAIN-CONTAINING PROTEIN"/>
    <property type="match status" value="1"/>
</dbReference>
<dbReference type="InterPro" id="IPR026906">
    <property type="entry name" value="LRR_5"/>
</dbReference>
<dbReference type="InterPro" id="IPR053139">
    <property type="entry name" value="Surface_bspA-like"/>
</dbReference>